<comment type="similarity">
    <text evidence="1">Belongs to the AHA1 family.</text>
</comment>
<evidence type="ECO:0000313" key="4">
    <source>
        <dbReference type="Proteomes" id="UP001596139"/>
    </source>
</evidence>
<keyword evidence="4" id="KW-1185">Reference proteome</keyword>
<dbReference type="EMBL" id="JBHSPX010000001">
    <property type="protein sequence ID" value="MFC6061010.1"/>
    <property type="molecule type" value="Genomic_DNA"/>
</dbReference>
<evidence type="ECO:0000259" key="2">
    <source>
        <dbReference type="Pfam" id="PF08327"/>
    </source>
</evidence>
<dbReference type="Pfam" id="PF08327">
    <property type="entry name" value="AHSA1"/>
    <property type="match status" value="1"/>
</dbReference>
<protein>
    <submittedName>
        <fullName evidence="3">SRPBCC domain-containing protein</fullName>
    </submittedName>
</protein>
<reference evidence="4" key="1">
    <citation type="journal article" date="2019" name="Int. J. Syst. Evol. Microbiol.">
        <title>The Global Catalogue of Microorganisms (GCM) 10K type strain sequencing project: providing services to taxonomists for standard genome sequencing and annotation.</title>
        <authorList>
            <consortium name="The Broad Institute Genomics Platform"/>
            <consortium name="The Broad Institute Genome Sequencing Center for Infectious Disease"/>
            <person name="Wu L."/>
            <person name="Ma J."/>
        </authorList>
    </citation>
    <scope>NUCLEOTIDE SEQUENCE [LARGE SCALE GENOMIC DNA]</scope>
    <source>
        <strain evidence="4">CGMCC 1.15180</strain>
    </source>
</reference>
<evidence type="ECO:0000313" key="3">
    <source>
        <dbReference type="EMBL" id="MFC6061010.1"/>
    </source>
</evidence>
<organism evidence="3 4">
    <name type="scientific">Streptomyces ochraceiscleroticus</name>
    <dbReference type="NCBI Taxonomy" id="47761"/>
    <lineage>
        <taxon>Bacteria</taxon>
        <taxon>Bacillati</taxon>
        <taxon>Actinomycetota</taxon>
        <taxon>Actinomycetes</taxon>
        <taxon>Kitasatosporales</taxon>
        <taxon>Streptomycetaceae</taxon>
        <taxon>Streptomyces</taxon>
    </lineage>
</organism>
<proteinExistence type="inferred from homology"/>
<accession>A0ABW1MCH2</accession>
<dbReference type="RefSeq" id="WP_031066042.1">
    <property type="nucleotide sequence ID" value="NZ_JBHSPX010000001.1"/>
</dbReference>
<dbReference type="SUPFAM" id="SSF55961">
    <property type="entry name" value="Bet v1-like"/>
    <property type="match status" value="1"/>
</dbReference>
<dbReference type="InterPro" id="IPR013538">
    <property type="entry name" value="ASHA1/2-like_C"/>
</dbReference>
<evidence type="ECO:0000256" key="1">
    <source>
        <dbReference type="ARBA" id="ARBA00006817"/>
    </source>
</evidence>
<comment type="caution">
    <text evidence="3">The sequence shown here is derived from an EMBL/GenBank/DDBJ whole genome shotgun (WGS) entry which is preliminary data.</text>
</comment>
<gene>
    <name evidence="3" type="ORF">ACFP4F_00400</name>
</gene>
<dbReference type="Proteomes" id="UP001596139">
    <property type="component" value="Unassembled WGS sequence"/>
</dbReference>
<dbReference type="Gene3D" id="3.30.530.20">
    <property type="match status" value="1"/>
</dbReference>
<feature type="domain" description="Activator of Hsp90 ATPase homologue 1/2-like C-terminal" evidence="2">
    <location>
        <begin position="14"/>
        <end position="145"/>
    </location>
</feature>
<sequence>MTDDSGISIIRLFDAPRDRVFRAWTTPEALAYWYGGELEVPVEGMAMDVRPGGAWHLVVRTQDGGELPFGGVYREIVPPERLVFTLKDASAPEDAEGELVTVALNGLGDKTEMDFQQTGGTLSAEQYAQAKAGWTGFFARLAEYVAH</sequence>
<dbReference type="InterPro" id="IPR023393">
    <property type="entry name" value="START-like_dom_sf"/>
</dbReference>
<name>A0ABW1MCH2_9ACTN</name>
<dbReference type="CDD" id="cd07814">
    <property type="entry name" value="SRPBCC_CalC_Aha1-like"/>
    <property type="match status" value="1"/>
</dbReference>